<dbReference type="OrthoDB" id="2921822at2"/>
<sequence length="323" mass="38034">MNWRDKLIEQKWLHPFLPNYMKPLEDSAVINEQTREFVYEAEEFISDLAALSELPRVNKTFKRSIQGFTYKIKIKPRKIHVEMIDSQKSSSTLKKRVFITVYRHHVKKEGGNGKITDSTIYYQKDSHTYVRSIRRHPSFQSVFYHIHRLDLSVSGESVPAANMISESSSDKSAAITSDQEALSLKDSLSDISYRFQGLDDKISILLHSMKEPLHMTVEDFELLNIEEKHQLKRMLLHDIPNLLQTYESLTPSQRQTSYERVISSLNNMYDFIKKQAEDLQATRQERMNHLLQLNELRYDPSLQHENTKTSTIMKRHQRDMEDR</sequence>
<evidence type="ECO:0000313" key="3">
    <source>
        <dbReference type="Proteomes" id="UP000321816"/>
    </source>
</evidence>
<proteinExistence type="predicted"/>
<evidence type="ECO:0000256" key="1">
    <source>
        <dbReference type="SAM" id="MobiDB-lite"/>
    </source>
</evidence>
<dbReference type="Proteomes" id="UP000321816">
    <property type="component" value="Chromosome"/>
</dbReference>
<evidence type="ECO:0000313" key="2">
    <source>
        <dbReference type="EMBL" id="WWD81522.1"/>
    </source>
</evidence>
<keyword evidence="3" id="KW-1185">Reference proteome</keyword>
<feature type="region of interest" description="Disordered" evidence="1">
    <location>
        <begin position="301"/>
        <end position="323"/>
    </location>
</feature>
<organism evidence="2 3">
    <name type="scientific">Alkalicoccus halolimnae</name>
    <dbReference type="NCBI Taxonomy" id="1667239"/>
    <lineage>
        <taxon>Bacteria</taxon>
        <taxon>Bacillati</taxon>
        <taxon>Bacillota</taxon>
        <taxon>Bacilli</taxon>
        <taxon>Bacillales</taxon>
        <taxon>Bacillaceae</taxon>
        <taxon>Alkalicoccus</taxon>
    </lineage>
</organism>
<accession>A0A5C7FCF7</accession>
<dbReference type="RefSeq" id="WP_147802135.1">
    <property type="nucleotide sequence ID" value="NZ_CP144914.1"/>
</dbReference>
<protein>
    <submittedName>
        <fullName evidence="2">Uncharacterized protein</fullName>
    </submittedName>
</protein>
<reference evidence="2 3" key="1">
    <citation type="submission" date="2024-01" db="EMBL/GenBank/DDBJ databases">
        <title>Complete Genome Sequence of Alkalicoccus halolimnae BZ-SZ-XJ29T, a Moderately Halophilic Bacterium Isolated from a Salt Lake.</title>
        <authorList>
            <person name="Zhao B."/>
        </authorList>
    </citation>
    <scope>NUCLEOTIDE SEQUENCE [LARGE SCALE GENOMIC DNA]</scope>
    <source>
        <strain evidence="2 3">BZ-SZ-XJ29</strain>
    </source>
</reference>
<dbReference type="EMBL" id="CP144914">
    <property type="protein sequence ID" value="WWD81522.1"/>
    <property type="molecule type" value="Genomic_DNA"/>
</dbReference>
<dbReference type="KEGG" id="ahal:FTX54_008285"/>
<gene>
    <name evidence="2" type="ORF">FTX54_008285</name>
</gene>
<dbReference type="AlphaFoldDB" id="A0A5C7FCF7"/>
<name>A0A5C7FCF7_9BACI</name>